<keyword evidence="4" id="KW-1185">Reference proteome</keyword>
<feature type="transmembrane region" description="Helical" evidence="2">
    <location>
        <begin position="286"/>
        <end position="313"/>
    </location>
</feature>
<evidence type="ECO:0000256" key="2">
    <source>
        <dbReference type="SAM" id="Phobius"/>
    </source>
</evidence>
<protein>
    <submittedName>
        <fullName evidence="3">Uncharacterized protein</fullName>
    </submittedName>
</protein>
<gene>
    <name evidence="3" type="ORF">CwatDRAFT_3043</name>
</gene>
<evidence type="ECO:0000256" key="1">
    <source>
        <dbReference type="SAM" id="MobiDB-lite"/>
    </source>
</evidence>
<reference evidence="3" key="1">
    <citation type="submission" date="2004-02" db="EMBL/GenBank/DDBJ databases">
        <authorList>
            <consortium name="DOE Joint Genome Institute"/>
        </authorList>
    </citation>
    <scope>NUCLEOTIDE SEQUENCE [LARGE SCALE GENOMIC DNA]</scope>
    <source>
        <strain evidence="3">WH 8501</strain>
    </source>
</reference>
<dbReference type="RefSeq" id="WP_007306408.1">
    <property type="nucleotide sequence ID" value="NZ_AADV02000047.1"/>
</dbReference>
<feature type="transmembrane region" description="Helical" evidence="2">
    <location>
        <begin position="197"/>
        <end position="213"/>
    </location>
</feature>
<keyword evidence="2" id="KW-1133">Transmembrane helix</keyword>
<dbReference type="KEGG" id="cwa:CwatDRAFT_3043"/>
<keyword evidence="2" id="KW-0812">Transmembrane</keyword>
<evidence type="ECO:0000313" key="3">
    <source>
        <dbReference type="EMBL" id="EAM49913.1"/>
    </source>
</evidence>
<name>Q4C173_CROWT</name>
<accession>Q4C173</accession>
<evidence type="ECO:0000313" key="4">
    <source>
        <dbReference type="Proteomes" id="UP000003922"/>
    </source>
</evidence>
<sequence>MSPSPPNTPNSPDDPEVTDEDSRSLLSLITNIVGSMGNALWSNIPFCNPKATVSEFVILLVFGLIGYGIWHQYGPQVPSLSPQATKVQQLITEQISDMGGEVPEQPPTLTAEQIETLKIKVEEWQSDSERFLGKIATVQTQEFNLVLQDISNALNKLLNLENQEEQQNIVVDIEKDLNILKTILEERKTFWSDNKKWVEVIFWTIFGTLLYLIQQTAEYKLRVNGDDRKQEDTGRADNYLKRYKAQYYSYILLSPFLSLIILFVLTGANFNIAGFSLALSQVNEKVLVSLAFILGYFNKLSITQLNLIVASIFKDAWIRTFRNIDVDPSNQIVEYGGYYNFNVIPDVKVKWSILSEPKFGTIDIATGMFIAPPQPGYYCVTNGEGQLEWKKLTEKEGENNDNHRQVIIRAVREDEDSVSTIALITLTEKVKENMELVNLTENVKENHDKAIGT</sequence>
<dbReference type="EMBL" id="AADV02000047">
    <property type="protein sequence ID" value="EAM49913.1"/>
    <property type="molecule type" value="Genomic_DNA"/>
</dbReference>
<dbReference type="Proteomes" id="UP000003922">
    <property type="component" value="Unassembled WGS sequence"/>
</dbReference>
<proteinExistence type="predicted"/>
<feature type="transmembrane region" description="Helical" evidence="2">
    <location>
        <begin position="247"/>
        <end position="266"/>
    </location>
</feature>
<reference evidence="3" key="2">
    <citation type="submission" date="2005-06" db="EMBL/GenBank/DDBJ databases">
        <title>Sequencing of the draft genome and assembly of Crocosphaera watsonii WH 8501.</title>
        <authorList>
            <consortium name="US DOE Joint Genome Institute (JGI-PGF)"/>
            <person name="Copeland A."/>
            <person name="Lucas S."/>
            <person name="Lapidus A."/>
            <person name="Barry K."/>
            <person name="Detter C."/>
            <person name="Glavina T."/>
            <person name="Hammon N."/>
            <person name="Israni S."/>
            <person name="Pitluck S."/>
            <person name="Richardson P."/>
        </authorList>
    </citation>
    <scope>NUCLEOTIDE SEQUENCE [LARGE SCALE GENOMIC DNA]</scope>
    <source>
        <strain evidence="3">WH 8501</strain>
    </source>
</reference>
<comment type="caution">
    <text evidence="3">The sequence shown here is derived from an EMBL/GenBank/DDBJ whole genome shotgun (WGS) entry which is preliminary data.</text>
</comment>
<dbReference type="AlphaFoldDB" id="Q4C173"/>
<feature type="region of interest" description="Disordered" evidence="1">
    <location>
        <begin position="1"/>
        <end position="21"/>
    </location>
</feature>
<feature type="transmembrane region" description="Helical" evidence="2">
    <location>
        <begin position="24"/>
        <end position="41"/>
    </location>
</feature>
<keyword evidence="2" id="KW-0472">Membrane</keyword>
<feature type="transmembrane region" description="Helical" evidence="2">
    <location>
        <begin position="53"/>
        <end position="70"/>
    </location>
</feature>
<reference evidence="3" key="3">
    <citation type="submission" date="2016-12" db="EMBL/GenBank/DDBJ databases">
        <title>Annotation of the draft genome assembly of Crocosphaera watsonii WH 8501.</title>
        <authorList>
            <consortium name="US DOE Joint Genome Institute (JGI-ORNL)"/>
            <person name="Larimer F."/>
            <person name="Land M."/>
        </authorList>
    </citation>
    <scope>NUCLEOTIDE SEQUENCE</scope>
    <source>
        <strain evidence="3">WH 8501</strain>
    </source>
</reference>
<organism evidence="3 4">
    <name type="scientific">Crocosphaera watsonii WH 8501</name>
    <dbReference type="NCBI Taxonomy" id="165597"/>
    <lineage>
        <taxon>Bacteria</taxon>
        <taxon>Bacillati</taxon>
        <taxon>Cyanobacteriota</taxon>
        <taxon>Cyanophyceae</taxon>
        <taxon>Oscillatoriophycideae</taxon>
        <taxon>Chroococcales</taxon>
        <taxon>Aphanothecaceae</taxon>
        <taxon>Crocosphaera</taxon>
    </lineage>
</organism>